<dbReference type="PANTHER" id="PTHR43685:SF2">
    <property type="entry name" value="GLYCOSYLTRANSFERASE 2-LIKE DOMAIN-CONTAINING PROTEIN"/>
    <property type="match status" value="1"/>
</dbReference>
<evidence type="ECO:0000313" key="3">
    <source>
        <dbReference type="Proteomes" id="UP001500731"/>
    </source>
</evidence>
<dbReference type="InterPro" id="IPR029044">
    <property type="entry name" value="Nucleotide-diphossugar_trans"/>
</dbReference>
<gene>
    <name evidence="2" type="ORF">GCM10023171_21210</name>
</gene>
<feature type="domain" description="Glycosyltransferase 2-like" evidence="1">
    <location>
        <begin position="16"/>
        <end position="141"/>
    </location>
</feature>
<keyword evidence="3" id="KW-1185">Reference proteome</keyword>
<protein>
    <submittedName>
        <fullName evidence="2">Glycosyltransferase</fullName>
    </submittedName>
</protein>
<sequence length="308" mass="34455">MDASVSSQSVSASAVTVVIPVFDSGATLAETLDSVFAQTYAQTRIVVVDDGSTDPQTLQLLDELRTDDRLQVIRQDNGGPAAALNAGIAVATGAYFLPLGSDDRISPTYVAEAVAVLDAQPDVPLVYSRAEFFGRLSGPWRLPDFDWTEFLVHNQIFAAALFRRDDWAAVGGYDETMRRGREDHDFVLRVLGRGGVPHRLEGVHFFYRIGDAGSVNSRMTRDDLIAAHSRILRNNLQTYADHAEDLFTFIFRQHDQIQDLKYRYALLERLRVRFPRAIGVAKSIRNALRRVWRTLSSRARRVGGRSSR</sequence>
<dbReference type="Pfam" id="PF00535">
    <property type="entry name" value="Glycos_transf_2"/>
    <property type="match status" value="1"/>
</dbReference>
<dbReference type="InterPro" id="IPR001173">
    <property type="entry name" value="Glyco_trans_2-like"/>
</dbReference>
<dbReference type="InterPro" id="IPR050834">
    <property type="entry name" value="Glycosyltransf_2"/>
</dbReference>
<evidence type="ECO:0000313" key="2">
    <source>
        <dbReference type="EMBL" id="GAA4485993.1"/>
    </source>
</evidence>
<proteinExistence type="predicted"/>
<evidence type="ECO:0000259" key="1">
    <source>
        <dbReference type="Pfam" id="PF00535"/>
    </source>
</evidence>
<dbReference type="Gene3D" id="3.90.550.10">
    <property type="entry name" value="Spore Coat Polysaccharide Biosynthesis Protein SpsA, Chain A"/>
    <property type="match status" value="1"/>
</dbReference>
<dbReference type="Proteomes" id="UP001500731">
    <property type="component" value="Unassembled WGS sequence"/>
</dbReference>
<comment type="caution">
    <text evidence="2">The sequence shown here is derived from an EMBL/GenBank/DDBJ whole genome shotgun (WGS) entry which is preliminary data.</text>
</comment>
<organism evidence="2 3">
    <name type="scientific">Microbacterium panaciterrae</name>
    <dbReference type="NCBI Taxonomy" id="985759"/>
    <lineage>
        <taxon>Bacteria</taxon>
        <taxon>Bacillati</taxon>
        <taxon>Actinomycetota</taxon>
        <taxon>Actinomycetes</taxon>
        <taxon>Micrococcales</taxon>
        <taxon>Microbacteriaceae</taxon>
        <taxon>Microbacterium</taxon>
    </lineage>
</organism>
<name>A0ABP8PGX0_9MICO</name>
<dbReference type="EMBL" id="BAABGP010000014">
    <property type="protein sequence ID" value="GAA4485993.1"/>
    <property type="molecule type" value="Genomic_DNA"/>
</dbReference>
<dbReference type="PANTHER" id="PTHR43685">
    <property type="entry name" value="GLYCOSYLTRANSFERASE"/>
    <property type="match status" value="1"/>
</dbReference>
<accession>A0ABP8PGX0</accession>
<reference evidence="3" key="1">
    <citation type="journal article" date="2019" name="Int. J. Syst. Evol. Microbiol.">
        <title>The Global Catalogue of Microorganisms (GCM) 10K type strain sequencing project: providing services to taxonomists for standard genome sequencing and annotation.</title>
        <authorList>
            <consortium name="The Broad Institute Genomics Platform"/>
            <consortium name="The Broad Institute Genome Sequencing Center for Infectious Disease"/>
            <person name="Wu L."/>
            <person name="Ma J."/>
        </authorList>
    </citation>
    <scope>NUCLEOTIDE SEQUENCE [LARGE SCALE GENOMIC DNA]</scope>
    <source>
        <strain evidence="3">JCM 17839</strain>
    </source>
</reference>
<dbReference type="SUPFAM" id="SSF53448">
    <property type="entry name" value="Nucleotide-diphospho-sugar transferases"/>
    <property type="match status" value="1"/>
</dbReference>